<evidence type="ECO:0000256" key="3">
    <source>
        <dbReference type="ARBA" id="ARBA00023315"/>
    </source>
</evidence>
<dbReference type="AlphaFoldDB" id="A0A835B0X2"/>
<accession>A0A835B0X2</accession>
<dbReference type="PANTHER" id="PTHR31642:SF13">
    <property type="entry name" value="AGMATINE HYDROXYCINNAMOYLTRANSFERASE 1"/>
    <property type="match status" value="1"/>
</dbReference>
<dbReference type="InterPro" id="IPR050317">
    <property type="entry name" value="Plant_Fungal_Acyltransferase"/>
</dbReference>
<reference evidence="4" key="1">
    <citation type="submission" date="2020-07" db="EMBL/GenBank/DDBJ databases">
        <title>Genome sequence and genetic diversity analysis of an under-domesticated orphan crop, white fonio (Digitaria exilis).</title>
        <authorList>
            <person name="Bennetzen J.L."/>
            <person name="Chen S."/>
            <person name="Ma X."/>
            <person name="Wang X."/>
            <person name="Yssel A.E.J."/>
            <person name="Chaluvadi S.R."/>
            <person name="Johnson M."/>
            <person name="Gangashetty P."/>
            <person name="Hamidou F."/>
            <person name="Sanogo M.D."/>
            <person name="Zwaenepoel A."/>
            <person name="Wallace J."/>
            <person name="Van De Peer Y."/>
            <person name="Van Deynze A."/>
        </authorList>
    </citation>
    <scope>NUCLEOTIDE SEQUENCE</scope>
    <source>
        <tissue evidence="4">Leaves</tissue>
    </source>
</reference>
<evidence type="ECO:0000313" key="4">
    <source>
        <dbReference type="EMBL" id="KAF8673332.1"/>
    </source>
</evidence>
<protein>
    <submittedName>
        <fullName evidence="4">Uncharacterized protein</fullName>
    </submittedName>
</protein>
<dbReference type="Gene3D" id="3.30.559.10">
    <property type="entry name" value="Chloramphenicol acetyltransferase-like domain"/>
    <property type="match status" value="3"/>
</dbReference>
<name>A0A835B0X2_9POAL</name>
<comment type="similarity">
    <text evidence="1">Belongs to the plant acyltransferase family.</text>
</comment>
<keyword evidence="2" id="KW-0808">Transferase</keyword>
<proteinExistence type="inferred from homology"/>
<organism evidence="4 5">
    <name type="scientific">Digitaria exilis</name>
    <dbReference type="NCBI Taxonomy" id="1010633"/>
    <lineage>
        <taxon>Eukaryota</taxon>
        <taxon>Viridiplantae</taxon>
        <taxon>Streptophyta</taxon>
        <taxon>Embryophyta</taxon>
        <taxon>Tracheophyta</taxon>
        <taxon>Spermatophyta</taxon>
        <taxon>Magnoliopsida</taxon>
        <taxon>Liliopsida</taxon>
        <taxon>Poales</taxon>
        <taxon>Poaceae</taxon>
        <taxon>PACMAD clade</taxon>
        <taxon>Panicoideae</taxon>
        <taxon>Panicodae</taxon>
        <taxon>Paniceae</taxon>
        <taxon>Anthephorinae</taxon>
        <taxon>Digitaria</taxon>
    </lineage>
</organism>
<evidence type="ECO:0000313" key="5">
    <source>
        <dbReference type="Proteomes" id="UP000636709"/>
    </source>
</evidence>
<dbReference type="GO" id="GO:0016747">
    <property type="term" value="F:acyltransferase activity, transferring groups other than amino-acyl groups"/>
    <property type="evidence" value="ECO:0007669"/>
    <property type="project" value="UniProtKB-ARBA"/>
</dbReference>
<sequence>MKISVESSKSRSIHGRGTPLTVLDRVNFDQYISTLYFFSPQAAKALPNAILQQGHSKTLAMHREWAGRFGLDANGNPGILLNNEGARFIEATDDIALCTIMPVEPTPELLSLYPSDDGANELMLVQVTRFACGSLAVAVNGNHLMSDGYGRCSFMTAWANATRGIEFEHRGVKFKQPPHCDALDDMEKHAHASGGGDKVVVRRVHFSTVMVSELKTLASSPNAPCISKARGLDGEIPTTLKIAVNGRHRMHHPEVPEAGNVVLWACPTITKVARVDDTYFNSGVVEKEGLVPVADPTMIVLCPDVEVNSLVGIPVNDVDFGAGLPFLFMHGYLPQEGLVFITSSSSGDGSIDAQVSLFSGTMDIFKNWGSGPAAAALDSFGGRRAIASTIGSCVSQITRPAAATVESEWGSPTIHHGWSPVRWSMACFSNFA</sequence>
<dbReference type="InterPro" id="IPR023213">
    <property type="entry name" value="CAT-like_dom_sf"/>
</dbReference>
<evidence type="ECO:0000256" key="2">
    <source>
        <dbReference type="ARBA" id="ARBA00022679"/>
    </source>
</evidence>
<comment type="caution">
    <text evidence="4">The sequence shown here is derived from an EMBL/GenBank/DDBJ whole genome shotgun (WGS) entry which is preliminary data.</text>
</comment>
<dbReference type="Pfam" id="PF02458">
    <property type="entry name" value="Transferase"/>
    <property type="match status" value="1"/>
</dbReference>
<keyword evidence="5" id="KW-1185">Reference proteome</keyword>
<dbReference type="OrthoDB" id="671439at2759"/>
<dbReference type="PANTHER" id="PTHR31642">
    <property type="entry name" value="TRICHOTHECENE 3-O-ACETYLTRANSFERASE"/>
    <property type="match status" value="1"/>
</dbReference>
<keyword evidence="3" id="KW-0012">Acyltransferase</keyword>
<gene>
    <name evidence="4" type="ORF">HU200_048891</name>
</gene>
<dbReference type="EMBL" id="JACEFO010002208">
    <property type="protein sequence ID" value="KAF8673332.1"/>
    <property type="molecule type" value="Genomic_DNA"/>
</dbReference>
<dbReference type="Proteomes" id="UP000636709">
    <property type="component" value="Unassembled WGS sequence"/>
</dbReference>
<evidence type="ECO:0000256" key="1">
    <source>
        <dbReference type="ARBA" id="ARBA00009861"/>
    </source>
</evidence>